<evidence type="ECO:0000313" key="2">
    <source>
        <dbReference type="Proteomes" id="UP001634393"/>
    </source>
</evidence>
<comment type="caution">
    <text evidence="1">The sequence shown here is derived from an EMBL/GenBank/DDBJ whole genome shotgun (WGS) entry which is preliminary data.</text>
</comment>
<accession>A0ABD3RMV4</accession>
<keyword evidence="2" id="KW-1185">Reference proteome</keyword>
<dbReference type="Pfam" id="PF06830">
    <property type="entry name" value="Root_cap"/>
    <property type="match status" value="1"/>
</dbReference>
<dbReference type="Proteomes" id="UP001634393">
    <property type="component" value="Unassembled WGS sequence"/>
</dbReference>
<organism evidence="1 2">
    <name type="scientific">Penstemon smallii</name>
    <dbReference type="NCBI Taxonomy" id="265156"/>
    <lineage>
        <taxon>Eukaryota</taxon>
        <taxon>Viridiplantae</taxon>
        <taxon>Streptophyta</taxon>
        <taxon>Embryophyta</taxon>
        <taxon>Tracheophyta</taxon>
        <taxon>Spermatophyta</taxon>
        <taxon>Magnoliopsida</taxon>
        <taxon>eudicotyledons</taxon>
        <taxon>Gunneridae</taxon>
        <taxon>Pentapetalae</taxon>
        <taxon>asterids</taxon>
        <taxon>lamiids</taxon>
        <taxon>Lamiales</taxon>
        <taxon>Plantaginaceae</taxon>
        <taxon>Cheloneae</taxon>
        <taxon>Penstemon</taxon>
    </lineage>
</organism>
<dbReference type="InterPro" id="IPR009646">
    <property type="entry name" value="Root_cap"/>
</dbReference>
<gene>
    <name evidence="1" type="ORF">ACJIZ3_015523</name>
</gene>
<evidence type="ECO:0000313" key="1">
    <source>
        <dbReference type="EMBL" id="KAL3814255.1"/>
    </source>
</evidence>
<name>A0ABD3RMV4_9LAMI</name>
<dbReference type="AlphaFoldDB" id="A0ABD3RMV4"/>
<proteinExistence type="predicted"/>
<protein>
    <submittedName>
        <fullName evidence="1">Uncharacterized protein</fullName>
    </submittedName>
</protein>
<dbReference type="EMBL" id="JBJXBP010000008">
    <property type="protein sequence ID" value="KAL3814255.1"/>
    <property type="molecule type" value="Genomic_DNA"/>
</dbReference>
<dbReference type="PANTHER" id="PTHR31656">
    <property type="entry name" value="ROOT CAP DOMAIN-CONTAINING PROTEIN"/>
    <property type="match status" value="1"/>
</dbReference>
<sequence length="208" mass="23138">MKRDFTWVQSIGILYENHRIFIGAQKTATWNDAVDRLSLSFDGEPIYLTTSEGSTWQSSIQPSASVKRDVDTNSVTIEVEGIFKISAKVVPITKHESKIHNYGITDDDCFAHLELGFKFFSLSGTVNGVLGQTYRNDYVSRVKMGVPMPVLGGDREFSVSNLFDADCSVSQFRMGKLRSEIEASEFDLELPNMKCASGTDGRGVVCKR</sequence>
<reference evidence="1 2" key="1">
    <citation type="submission" date="2024-12" db="EMBL/GenBank/DDBJ databases">
        <title>The unique morphological basis and parallel evolutionary history of personate flowers in Penstemon.</title>
        <authorList>
            <person name="Depatie T.H."/>
            <person name="Wessinger C.A."/>
        </authorList>
    </citation>
    <scope>NUCLEOTIDE SEQUENCE [LARGE SCALE GENOMIC DNA]</scope>
    <source>
        <strain evidence="1">WTNN_2</strain>
        <tissue evidence="1">Leaf</tissue>
    </source>
</reference>